<sequence>MKPYYFVILGSLFVNILGLAGITYSMQTYDRIIPAQSYPTMWVLFSGVVLAFIFDFTLRLLRYSVVDILGKRADLVISDRVFGRSLRIKNGFRPKSTGTFISQLRELEQVREMMTSSTVVAIADLPFFFLFLAVIYSLGGIVFVVPLAGMILMVLPGFFAQKKLAVLANSAMRESSLRNAMLVETVQGLDDIKFLQAEHRFQQQWLHYTKTTAENSLELKHLTHKLTSWSYLIQNAVFVCVVLVGTPLVMDGELSTGALVASSILSSRMMAPISQIAGILTRWQQTKVAMSGLDSIMQLPVDHPENTKMVHRPSLTGQYSVRDASFVHNQESKRIAIKVTKLDISPGEKIALLGRNGSGKSSLLSALAGMMIQLDGEITLDHLNISNIDPADLRRDIGYLTQNSRLFYGTIRENITLGMPVAEDSEIIDAIRLTGAINFINQLPDGLDYVIQEGGSGLSGGQQQTLLLTRLVLRNPNIILLDEPTAALDEVTEKEFVDNMKSWLSGKTVIIATHRRKILELVDRVIVVSQGEILMDKHKSDVAASI</sequence>
<keyword evidence="2 7" id="KW-0812">Transmembrane</keyword>
<feature type="domain" description="ABC transmembrane type-1" evidence="9">
    <location>
        <begin position="6"/>
        <end position="285"/>
    </location>
</feature>
<dbReference type="Proteomes" id="UP001076655">
    <property type="component" value="Unassembled WGS sequence"/>
</dbReference>
<evidence type="ECO:0000256" key="1">
    <source>
        <dbReference type="ARBA" id="ARBA00004651"/>
    </source>
</evidence>
<proteinExistence type="predicted"/>
<dbReference type="Gene3D" id="1.20.1560.10">
    <property type="entry name" value="ABC transporter type 1, transmembrane domain"/>
    <property type="match status" value="1"/>
</dbReference>
<dbReference type="CDD" id="cd18587">
    <property type="entry name" value="ABC_6TM_LapB_like"/>
    <property type="match status" value="1"/>
</dbReference>
<dbReference type="Pfam" id="PF00664">
    <property type="entry name" value="ABC_membrane"/>
    <property type="match status" value="1"/>
</dbReference>
<dbReference type="SUPFAM" id="SSF90123">
    <property type="entry name" value="ABC transporter transmembrane region"/>
    <property type="match status" value="1"/>
</dbReference>
<evidence type="ECO:0000256" key="3">
    <source>
        <dbReference type="ARBA" id="ARBA00022741"/>
    </source>
</evidence>
<feature type="domain" description="ABC transporter" evidence="8">
    <location>
        <begin position="321"/>
        <end position="546"/>
    </location>
</feature>
<feature type="transmembrane region" description="Helical" evidence="7">
    <location>
        <begin position="6"/>
        <end position="26"/>
    </location>
</feature>
<gene>
    <name evidence="10" type="ORF">N0392_04640</name>
</gene>
<dbReference type="InterPro" id="IPR017750">
    <property type="entry name" value="ATPase_T1SS"/>
</dbReference>
<accession>A0A9Q4CPG1</accession>
<keyword evidence="4" id="KW-0067">ATP-binding</keyword>
<dbReference type="InterPro" id="IPR027417">
    <property type="entry name" value="P-loop_NTPase"/>
</dbReference>
<evidence type="ECO:0000256" key="4">
    <source>
        <dbReference type="ARBA" id="ARBA00022840"/>
    </source>
</evidence>
<dbReference type="PROSITE" id="PS50929">
    <property type="entry name" value="ABC_TM1F"/>
    <property type="match status" value="1"/>
</dbReference>
<evidence type="ECO:0000313" key="11">
    <source>
        <dbReference type="Proteomes" id="UP001076655"/>
    </source>
</evidence>
<dbReference type="PROSITE" id="PS50893">
    <property type="entry name" value="ABC_TRANSPORTER_2"/>
    <property type="match status" value="1"/>
</dbReference>
<protein>
    <submittedName>
        <fullName evidence="10">Type I secretion system permease/ATPase</fullName>
    </submittedName>
</protein>
<dbReference type="GO" id="GO:0015421">
    <property type="term" value="F:ABC-type oligopeptide transporter activity"/>
    <property type="evidence" value="ECO:0007669"/>
    <property type="project" value="TreeGrafter"/>
</dbReference>
<feature type="transmembrane region" description="Helical" evidence="7">
    <location>
        <begin position="127"/>
        <end position="155"/>
    </location>
</feature>
<dbReference type="GO" id="GO:0005524">
    <property type="term" value="F:ATP binding"/>
    <property type="evidence" value="ECO:0007669"/>
    <property type="project" value="UniProtKB-KW"/>
</dbReference>
<dbReference type="PANTHER" id="PTHR43394">
    <property type="entry name" value="ATP-DEPENDENT PERMEASE MDL1, MITOCHONDRIAL"/>
    <property type="match status" value="1"/>
</dbReference>
<comment type="caution">
    <text evidence="10">The sequence shown here is derived from an EMBL/GenBank/DDBJ whole genome shotgun (WGS) entry which is preliminary data.</text>
</comment>
<dbReference type="InterPro" id="IPR003593">
    <property type="entry name" value="AAA+_ATPase"/>
</dbReference>
<dbReference type="Gene3D" id="3.40.50.300">
    <property type="entry name" value="P-loop containing nucleotide triphosphate hydrolases"/>
    <property type="match status" value="1"/>
</dbReference>
<evidence type="ECO:0000256" key="2">
    <source>
        <dbReference type="ARBA" id="ARBA00022692"/>
    </source>
</evidence>
<feature type="transmembrane region" description="Helical" evidence="7">
    <location>
        <begin position="38"/>
        <end position="61"/>
    </location>
</feature>
<dbReference type="NCBIfam" id="TIGR03375">
    <property type="entry name" value="type_I_sec_LssB"/>
    <property type="match status" value="1"/>
</dbReference>
<comment type="subcellular location">
    <subcellularLocation>
        <location evidence="1">Cell membrane</location>
        <topology evidence="1">Multi-pass membrane protein</topology>
    </subcellularLocation>
</comment>
<evidence type="ECO:0000259" key="8">
    <source>
        <dbReference type="PROSITE" id="PS50893"/>
    </source>
</evidence>
<evidence type="ECO:0000256" key="5">
    <source>
        <dbReference type="ARBA" id="ARBA00022989"/>
    </source>
</evidence>
<dbReference type="InterPro" id="IPR036640">
    <property type="entry name" value="ABC1_TM_sf"/>
</dbReference>
<evidence type="ECO:0000259" key="9">
    <source>
        <dbReference type="PROSITE" id="PS50929"/>
    </source>
</evidence>
<reference evidence="10" key="1">
    <citation type="submission" date="2022-08" db="EMBL/GenBank/DDBJ databases">
        <authorList>
            <person name="Dale J.L."/>
        </authorList>
    </citation>
    <scope>NUCLEOTIDE SEQUENCE</scope>
    <source>
        <strain evidence="10">2022EL-00758</strain>
    </source>
</reference>
<dbReference type="RefSeq" id="WP_267785285.1">
    <property type="nucleotide sequence ID" value="NZ_JAPNMI010000002.1"/>
</dbReference>
<evidence type="ECO:0000313" key="10">
    <source>
        <dbReference type="EMBL" id="MCY0788978.1"/>
    </source>
</evidence>
<dbReference type="InterPro" id="IPR003439">
    <property type="entry name" value="ABC_transporter-like_ATP-bd"/>
</dbReference>
<keyword evidence="3" id="KW-0547">Nucleotide-binding</keyword>
<keyword evidence="6 7" id="KW-0472">Membrane</keyword>
<evidence type="ECO:0000256" key="7">
    <source>
        <dbReference type="SAM" id="Phobius"/>
    </source>
</evidence>
<organism evidence="10 11">
    <name type="scientific">Morganella morganii</name>
    <name type="common">Proteus morganii</name>
    <dbReference type="NCBI Taxonomy" id="582"/>
    <lineage>
        <taxon>Bacteria</taxon>
        <taxon>Pseudomonadati</taxon>
        <taxon>Pseudomonadota</taxon>
        <taxon>Gammaproteobacteria</taxon>
        <taxon>Enterobacterales</taxon>
        <taxon>Morganellaceae</taxon>
        <taxon>Morganella</taxon>
    </lineage>
</organism>
<dbReference type="InterPro" id="IPR011527">
    <property type="entry name" value="ABC1_TM_dom"/>
</dbReference>
<dbReference type="EMBL" id="JAPNMI010000002">
    <property type="protein sequence ID" value="MCY0788978.1"/>
    <property type="molecule type" value="Genomic_DNA"/>
</dbReference>
<dbReference type="GO" id="GO:0005886">
    <property type="term" value="C:plasma membrane"/>
    <property type="evidence" value="ECO:0007669"/>
    <property type="project" value="UniProtKB-SubCell"/>
</dbReference>
<dbReference type="PANTHER" id="PTHR43394:SF1">
    <property type="entry name" value="ATP-BINDING CASSETTE SUB-FAMILY B MEMBER 10, MITOCHONDRIAL"/>
    <property type="match status" value="1"/>
</dbReference>
<dbReference type="Pfam" id="PF00005">
    <property type="entry name" value="ABC_tran"/>
    <property type="match status" value="1"/>
</dbReference>
<keyword evidence="5 7" id="KW-1133">Transmembrane helix</keyword>
<dbReference type="GO" id="GO:0016887">
    <property type="term" value="F:ATP hydrolysis activity"/>
    <property type="evidence" value="ECO:0007669"/>
    <property type="project" value="InterPro"/>
</dbReference>
<dbReference type="AlphaFoldDB" id="A0A9Q4CPG1"/>
<dbReference type="SMART" id="SM00382">
    <property type="entry name" value="AAA"/>
    <property type="match status" value="1"/>
</dbReference>
<evidence type="ECO:0000256" key="6">
    <source>
        <dbReference type="ARBA" id="ARBA00023136"/>
    </source>
</evidence>
<dbReference type="InterPro" id="IPR039421">
    <property type="entry name" value="Type_1_exporter"/>
</dbReference>
<name>A0A9Q4CPG1_MORMO</name>
<dbReference type="SUPFAM" id="SSF52540">
    <property type="entry name" value="P-loop containing nucleoside triphosphate hydrolases"/>
    <property type="match status" value="1"/>
</dbReference>